<gene>
    <name evidence="5" type="ORF">CDD82_1750</name>
</gene>
<dbReference type="GO" id="GO:0000160">
    <property type="term" value="P:phosphorelay signal transduction system"/>
    <property type="evidence" value="ECO:0007669"/>
    <property type="project" value="InterPro"/>
</dbReference>
<dbReference type="PANTHER" id="PTHR45339:SF5">
    <property type="entry name" value="HISTIDINE KINASE"/>
    <property type="match status" value="1"/>
</dbReference>
<dbReference type="Gene3D" id="3.40.50.2300">
    <property type="match status" value="1"/>
</dbReference>
<comment type="caution">
    <text evidence="5">The sequence shown here is derived from an EMBL/GenBank/DDBJ whole genome shotgun (WGS) entry which is preliminary data.</text>
</comment>
<dbReference type="PROSITE" id="PS50110">
    <property type="entry name" value="RESPONSE_REGULATORY"/>
    <property type="match status" value="1"/>
</dbReference>
<evidence type="ECO:0000256" key="3">
    <source>
        <dbReference type="SAM" id="MobiDB-lite"/>
    </source>
</evidence>
<feature type="modified residue" description="4-aspartylphosphate" evidence="2">
    <location>
        <position position="283"/>
    </location>
</feature>
<name>A0A2C5XAH5_9HYPO</name>
<dbReference type="Pfam" id="PF00072">
    <property type="entry name" value="Response_reg"/>
    <property type="match status" value="1"/>
</dbReference>
<evidence type="ECO:0000313" key="6">
    <source>
        <dbReference type="Proteomes" id="UP000224854"/>
    </source>
</evidence>
<protein>
    <recommendedName>
        <fullName evidence="4">Response regulatory domain-containing protein</fullName>
    </recommendedName>
</protein>
<keyword evidence="6" id="KW-1185">Reference proteome</keyword>
<organism evidence="5 6">
    <name type="scientific">Ophiocordyceps australis</name>
    <dbReference type="NCBI Taxonomy" id="1399860"/>
    <lineage>
        <taxon>Eukaryota</taxon>
        <taxon>Fungi</taxon>
        <taxon>Dikarya</taxon>
        <taxon>Ascomycota</taxon>
        <taxon>Pezizomycotina</taxon>
        <taxon>Sordariomycetes</taxon>
        <taxon>Hypocreomycetidae</taxon>
        <taxon>Hypocreales</taxon>
        <taxon>Ophiocordycipitaceae</taxon>
        <taxon>Ophiocordyceps</taxon>
    </lineage>
</organism>
<keyword evidence="1 2" id="KW-0597">Phosphoprotein</keyword>
<feature type="region of interest" description="Disordered" evidence="3">
    <location>
        <begin position="19"/>
        <end position="56"/>
    </location>
</feature>
<evidence type="ECO:0000259" key="4">
    <source>
        <dbReference type="PROSITE" id="PS50110"/>
    </source>
</evidence>
<dbReference type="InterPro" id="IPR011006">
    <property type="entry name" value="CheY-like_superfamily"/>
</dbReference>
<reference evidence="5 6" key="1">
    <citation type="submission" date="2017-06" db="EMBL/GenBank/DDBJ databases">
        <title>Ant-infecting Ophiocordyceps genomes reveal a high diversity of potential behavioral manipulation genes and a possible major role for enterotoxins.</title>
        <authorList>
            <person name="De Bekker C."/>
            <person name="Evans H.C."/>
            <person name="Brachmann A."/>
            <person name="Hughes D.P."/>
        </authorList>
    </citation>
    <scope>NUCLEOTIDE SEQUENCE [LARGE SCALE GENOMIC DNA]</scope>
    <source>
        <strain evidence="5 6">1348a</strain>
    </source>
</reference>
<evidence type="ECO:0000256" key="1">
    <source>
        <dbReference type="ARBA" id="ARBA00022553"/>
    </source>
</evidence>
<dbReference type="OrthoDB" id="303614at2759"/>
<dbReference type="CDD" id="cd17546">
    <property type="entry name" value="REC_hyHK_CKI1_RcsC-like"/>
    <property type="match status" value="1"/>
</dbReference>
<dbReference type="Proteomes" id="UP000224854">
    <property type="component" value="Unassembled WGS sequence"/>
</dbReference>
<feature type="compositionally biased region" description="Low complexity" evidence="3">
    <location>
        <begin position="38"/>
        <end position="49"/>
    </location>
</feature>
<evidence type="ECO:0000256" key="2">
    <source>
        <dbReference type="PROSITE-ProRule" id="PRU00169"/>
    </source>
</evidence>
<dbReference type="EMBL" id="NJEU01001553">
    <property type="protein sequence ID" value="PHH64639.1"/>
    <property type="molecule type" value="Genomic_DNA"/>
</dbReference>
<dbReference type="FunFam" id="3.40.50.2300:FF:000158">
    <property type="entry name" value="Sensor histidine kinase/response regulator"/>
    <property type="match status" value="1"/>
</dbReference>
<dbReference type="PANTHER" id="PTHR45339">
    <property type="entry name" value="HYBRID SIGNAL TRANSDUCTION HISTIDINE KINASE J"/>
    <property type="match status" value="1"/>
</dbReference>
<accession>A0A2C5XAH5</accession>
<dbReference type="InterPro" id="IPR001789">
    <property type="entry name" value="Sig_transdc_resp-reg_receiver"/>
</dbReference>
<dbReference type="AlphaFoldDB" id="A0A2C5XAH5"/>
<evidence type="ECO:0000313" key="5">
    <source>
        <dbReference type="EMBL" id="PHH64639.1"/>
    </source>
</evidence>
<dbReference type="SUPFAM" id="SSF52172">
    <property type="entry name" value="CheY-like"/>
    <property type="match status" value="1"/>
</dbReference>
<sequence length="353" mass="39510">MTDRSSATSVHAGLARFSEAAKASGQDLSQMKLEMPSDRSSPASPRVSPSHPPADVRPPMYSILIICPQYHSREATAQHIEMTLPKDVPHHITALASVDEAQQLIAGAHAIKFTHIVLNLASPDAILSVMEQITSSQKIDRTTILVLSDSVQRQAVLRQATESQSERLLADNLVTFIYKPVKPSRFAVIFDPDKVRDLSTDRNRSTAQQMVESQKASYQEIERRMGNKGYRVLLVEDNPVNQKVLTKYLRKIGVHVDIAVDGVECTDQLFSRPHHYYSLILCDLHMPRKDGYQACREIRQWEGARDLPRKPIIALSANVMSDVQDKCVAAGFSDYVTKPVDFIDLSRAMAKFF</sequence>
<proteinExistence type="predicted"/>
<dbReference type="SMART" id="SM00448">
    <property type="entry name" value="REC"/>
    <property type="match status" value="1"/>
</dbReference>
<feature type="domain" description="Response regulatory" evidence="4">
    <location>
        <begin position="231"/>
        <end position="353"/>
    </location>
</feature>